<dbReference type="PANTHER" id="PTHR13696">
    <property type="entry name" value="P-LOOP CONTAINING NUCLEOSIDE TRIPHOSPHATE HYDROLASE"/>
    <property type="match status" value="1"/>
</dbReference>
<proteinExistence type="predicted"/>
<evidence type="ECO:0000313" key="2">
    <source>
        <dbReference type="EMBL" id="MBV3388994.1"/>
    </source>
</evidence>
<dbReference type="PANTHER" id="PTHR13696:SF99">
    <property type="entry name" value="COBYRINIC ACID AC-DIAMIDE SYNTHASE"/>
    <property type="match status" value="1"/>
</dbReference>
<organism evidence="2 3">
    <name type="scientific">Segatella copri</name>
    <dbReference type="NCBI Taxonomy" id="165179"/>
    <lineage>
        <taxon>Bacteria</taxon>
        <taxon>Pseudomonadati</taxon>
        <taxon>Bacteroidota</taxon>
        <taxon>Bacteroidia</taxon>
        <taxon>Bacteroidales</taxon>
        <taxon>Prevotellaceae</taxon>
        <taxon>Segatella</taxon>
    </lineage>
</organism>
<dbReference type="Pfam" id="PF13614">
    <property type="entry name" value="AAA_31"/>
    <property type="match status" value="1"/>
</dbReference>
<gene>
    <name evidence="2" type="ORF">KSW82_14805</name>
</gene>
<evidence type="ECO:0000313" key="3">
    <source>
        <dbReference type="Proteomes" id="UP001196765"/>
    </source>
</evidence>
<dbReference type="InterPro" id="IPR050678">
    <property type="entry name" value="DNA_Partitioning_ATPase"/>
</dbReference>
<dbReference type="Proteomes" id="UP001196765">
    <property type="component" value="Unassembled WGS sequence"/>
</dbReference>
<protein>
    <submittedName>
        <fullName evidence="2">ParA family protein</fullName>
    </submittedName>
</protein>
<dbReference type="PIRSF" id="PIRSF009320">
    <property type="entry name" value="Nuc_binding_HP_1000"/>
    <property type="match status" value="1"/>
</dbReference>
<feature type="domain" description="AAA" evidence="1">
    <location>
        <begin position="4"/>
        <end position="173"/>
    </location>
</feature>
<name>A0AAW4NBR8_9BACT</name>
<comment type="caution">
    <text evidence="2">The sequence shown here is derived from an EMBL/GenBank/DDBJ whole genome shotgun (WGS) entry which is preliminary data.</text>
</comment>
<accession>A0AAW4NBR8</accession>
<reference evidence="2" key="1">
    <citation type="submission" date="2021-06" db="EMBL/GenBank/DDBJ databases">
        <title>Collection of gut derived symbiotic bacterial strains cultured from healthy donors.</title>
        <authorList>
            <person name="Lin H."/>
            <person name="Littmann E."/>
            <person name="Pamer E.G."/>
        </authorList>
    </citation>
    <scope>NUCLEOTIDE SEQUENCE</scope>
    <source>
        <strain evidence="2">MSK.21.74</strain>
    </source>
</reference>
<dbReference type="AlphaFoldDB" id="A0AAW4NBR8"/>
<dbReference type="CDD" id="cd02042">
    <property type="entry name" value="ParAB_family"/>
    <property type="match status" value="1"/>
</dbReference>
<dbReference type="InterPro" id="IPR025669">
    <property type="entry name" value="AAA_dom"/>
</dbReference>
<dbReference type="EMBL" id="JAHOEI010000088">
    <property type="protein sequence ID" value="MBV3388994.1"/>
    <property type="molecule type" value="Genomic_DNA"/>
</dbReference>
<dbReference type="RefSeq" id="WP_217314937.1">
    <property type="nucleotide sequence ID" value="NZ_CP152355.1"/>
</dbReference>
<sequence length="255" mass="27589">MAIKIAVTNHKGGVGKTMTTFNLGAALAELGEKVLLIDSDGQCNLTMQSGANVEGASNLSTYLNDDDVEIKPVSINENLWIIPGSTALDEDAHNIELSIEDDINGATHYLADILKKIENSYNYILIDSAPGSGAILVNVIVAADKLIVPIADKFSITGAKKLTQIIKANHKTIEGKYLLTKQTKFGVSKQIREMLTTQSPDALFHTSIRQCEDLNKSAALSQSIFVFSPKSNGAEDYMSLAKEIIGSKKDEEMPF</sequence>
<evidence type="ECO:0000259" key="1">
    <source>
        <dbReference type="Pfam" id="PF13614"/>
    </source>
</evidence>